<evidence type="ECO:0000313" key="5">
    <source>
        <dbReference type="Proteomes" id="UP000515140"/>
    </source>
</evidence>
<keyword evidence="1" id="KW-0433">Leucine-rich repeat</keyword>
<accession>A0A6P5KHQ1</accession>
<dbReference type="PANTHER" id="PTHR24369:SF213">
    <property type="entry name" value="INSULIN LIKE GROWTH FACTOR BINDING PROTEIN ACID LABILE SUBUNIT"/>
    <property type="match status" value="1"/>
</dbReference>
<dbReference type="KEGG" id="pcw:110210550"/>
<keyword evidence="4" id="KW-0732">Signal</keyword>
<evidence type="ECO:0000313" key="6">
    <source>
        <dbReference type="RefSeq" id="XP_020845180.1"/>
    </source>
</evidence>
<evidence type="ECO:0000256" key="3">
    <source>
        <dbReference type="SAM" id="Phobius"/>
    </source>
</evidence>
<dbReference type="PROSITE" id="PS51450">
    <property type="entry name" value="LRR"/>
    <property type="match status" value="4"/>
</dbReference>
<dbReference type="Pfam" id="PF13855">
    <property type="entry name" value="LRR_8"/>
    <property type="match status" value="3"/>
</dbReference>
<evidence type="ECO:0000256" key="4">
    <source>
        <dbReference type="SAM" id="SignalP"/>
    </source>
</evidence>
<dbReference type="CTD" id="2615"/>
<dbReference type="RefSeq" id="XP_020845180.1">
    <property type="nucleotide sequence ID" value="XM_020989521.1"/>
</dbReference>
<keyword evidence="3" id="KW-0472">Membrane</keyword>
<dbReference type="Proteomes" id="UP000515140">
    <property type="component" value="Unplaced"/>
</dbReference>
<dbReference type="GO" id="GO:0005886">
    <property type="term" value="C:plasma membrane"/>
    <property type="evidence" value="ECO:0007669"/>
    <property type="project" value="TreeGrafter"/>
</dbReference>
<dbReference type="SMART" id="SM00369">
    <property type="entry name" value="LRR_TYP"/>
    <property type="match status" value="15"/>
</dbReference>
<dbReference type="InParanoid" id="A0A6P5KHQ1"/>
<dbReference type="AlphaFoldDB" id="A0A6P5KHQ1"/>
<name>A0A6P5KHQ1_PHACI</name>
<dbReference type="FunCoup" id="A0A6P5KHQ1">
    <property type="interactions" value="165"/>
</dbReference>
<dbReference type="InterPro" id="IPR003591">
    <property type="entry name" value="Leu-rich_rpt_typical-subtyp"/>
</dbReference>
<reference evidence="6" key="1">
    <citation type="submission" date="2025-08" db="UniProtKB">
        <authorList>
            <consortium name="RefSeq"/>
        </authorList>
    </citation>
    <scope>IDENTIFICATION</scope>
    <source>
        <tissue evidence="6">Spleen</tissue>
    </source>
</reference>
<feature type="transmembrane region" description="Helical" evidence="3">
    <location>
        <begin position="649"/>
        <end position="673"/>
    </location>
</feature>
<dbReference type="GeneID" id="110210550"/>
<feature type="signal peptide" evidence="4">
    <location>
        <begin position="1"/>
        <end position="30"/>
    </location>
</feature>
<dbReference type="InterPro" id="IPR032675">
    <property type="entry name" value="LRR_dom_sf"/>
</dbReference>
<keyword evidence="3" id="KW-0812">Transmembrane</keyword>
<dbReference type="Pfam" id="PF00560">
    <property type="entry name" value="LRR_1"/>
    <property type="match status" value="1"/>
</dbReference>
<keyword evidence="5" id="KW-1185">Reference proteome</keyword>
<dbReference type="InterPro" id="IPR001611">
    <property type="entry name" value="Leu-rich_rpt"/>
</dbReference>
<keyword evidence="2" id="KW-0677">Repeat</keyword>
<feature type="chain" id="PRO_5028410748" evidence="4">
    <location>
        <begin position="31"/>
        <end position="683"/>
    </location>
</feature>
<organism evidence="5 6">
    <name type="scientific">Phascolarctos cinereus</name>
    <name type="common">Koala</name>
    <dbReference type="NCBI Taxonomy" id="38626"/>
    <lineage>
        <taxon>Eukaryota</taxon>
        <taxon>Metazoa</taxon>
        <taxon>Chordata</taxon>
        <taxon>Craniata</taxon>
        <taxon>Vertebrata</taxon>
        <taxon>Euteleostomi</taxon>
        <taxon>Mammalia</taxon>
        <taxon>Metatheria</taxon>
        <taxon>Diprotodontia</taxon>
        <taxon>Phascolarctidae</taxon>
        <taxon>Phascolarctos</taxon>
    </lineage>
</organism>
<dbReference type="PANTHER" id="PTHR24369">
    <property type="entry name" value="ANTIGEN BSP, PUTATIVE-RELATED"/>
    <property type="match status" value="1"/>
</dbReference>
<dbReference type="InterPro" id="IPR050541">
    <property type="entry name" value="LRR_TM_domain-containing"/>
</dbReference>
<protein>
    <submittedName>
        <fullName evidence="6">Leucine-rich repeat-containing protein 32 isoform X1</fullName>
    </submittedName>
</protein>
<proteinExistence type="predicted"/>
<evidence type="ECO:0000256" key="1">
    <source>
        <dbReference type="ARBA" id="ARBA00022614"/>
    </source>
</evidence>
<dbReference type="PRINTS" id="PR00019">
    <property type="entry name" value="LEURICHRPT"/>
</dbReference>
<dbReference type="SMART" id="SM00364">
    <property type="entry name" value="LRR_BAC"/>
    <property type="match status" value="6"/>
</dbReference>
<gene>
    <name evidence="6" type="primary">LRRC32</name>
</gene>
<dbReference type="SUPFAM" id="SSF52058">
    <property type="entry name" value="L domain-like"/>
    <property type="match status" value="3"/>
</dbReference>
<keyword evidence="3" id="KW-1133">Transmembrane helix</keyword>
<dbReference type="Gene3D" id="3.80.10.10">
    <property type="entry name" value="Ribonuclease Inhibitor"/>
    <property type="match status" value="4"/>
</dbReference>
<sequence length="683" mass="76048">MVYLIPFPPLSRAMNLWVLLLLAVVNLGQATYRPLEKPPCDMVGMEVLCHSRGLLQIPAVLHADSKALDLSQNQLHSIMETPLIFYTALQRLDLSSNQISFIQPGVFASLLQLEHLNLARNLLGRGSQHNVNGGIGPLPRVTTLDLSGNGLYDNLAEAFLKDAPGLLTLSLAENSLTRISRWTLQGVPALKELDLHSNVIMEIEEGAFDALPHLARLNLSMNSITCISDFSLPQLRFLDLSRNSIESFQTAATDREYQLYWLDLRENKLSQFPDLPRRNQLIYLNVSNNLIQMHSPSSFSNGVPRMKDWPTDPHLAPDPSGNDSSLALSRLLFLDLSYNEIEAIPKGFLDPMTSLQFLNLSRNCLRTFEVQQEYSLPRLDILDLSHNDLQGFTVGVHGLASLQQLYLQHNALAALPPLTFSSLPKIQRLNLQRNWLHLCGASQDLGEPAASGCIVFSSIPTLRALNLAGNTMQRLPAGAFLQTPLVTLDLSANPGLEVMPGALAGLESSLEVLQLQGNGLDALHVDLPRFTWLKQLNLSENQLSWLPAWTREASLEELDLRNNSFSHLESRDMSGLEGSLRRLYLAGNPLACCGNSWLATVIQRGSVDIANLEDLMCRHSKDFSSQEDVLFLHVHPEDCEKEGLKKINVLIILIFALILSILLIALTLFCCFCRQEFNQHFKA</sequence>
<dbReference type="FunFam" id="3.80.10.10:FF:000226">
    <property type="entry name" value="leucine-rich repeat-containing protein 32 isoform X1"/>
    <property type="match status" value="1"/>
</dbReference>
<evidence type="ECO:0000256" key="2">
    <source>
        <dbReference type="ARBA" id="ARBA00022737"/>
    </source>
</evidence>